<dbReference type="InterPro" id="IPR021410">
    <property type="entry name" value="FAF"/>
</dbReference>
<evidence type="ECO:0000256" key="1">
    <source>
        <dbReference type="ARBA" id="ARBA00008690"/>
    </source>
</evidence>
<keyword evidence="4" id="KW-1185">Reference proteome</keyword>
<organism evidence="3 4">
    <name type="scientific">Acorus calamus</name>
    <name type="common">Sweet flag</name>
    <dbReference type="NCBI Taxonomy" id="4465"/>
    <lineage>
        <taxon>Eukaryota</taxon>
        <taxon>Viridiplantae</taxon>
        <taxon>Streptophyta</taxon>
        <taxon>Embryophyta</taxon>
        <taxon>Tracheophyta</taxon>
        <taxon>Spermatophyta</taxon>
        <taxon>Magnoliopsida</taxon>
        <taxon>Liliopsida</taxon>
        <taxon>Acoraceae</taxon>
        <taxon>Acorus</taxon>
    </lineage>
</organism>
<dbReference type="AlphaFoldDB" id="A0AAV9EIT4"/>
<feature type="domain" description="FAF" evidence="2">
    <location>
        <begin position="74"/>
        <end position="134"/>
    </location>
</feature>
<comment type="caution">
    <text evidence="3">The sequence shown here is derived from an EMBL/GenBank/DDBJ whole genome shotgun (WGS) entry which is preliminary data.</text>
</comment>
<accession>A0AAV9EIT4</accession>
<dbReference type="PANTHER" id="PTHR33155">
    <property type="entry name" value="FANTASTIC FOUR-LIKE PROTEIN (DUF3049)"/>
    <property type="match status" value="1"/>
</dbReference>
<dbReference type="PANTHER" id="PTHR33155:SF75">
    <property type="entry name" value="OS02G0750800 PROTEIN"/>
    <property type="match status" value="1"/>
</dbReference>
<evidence type="ECO:0000259" key="2">
    <source>
        <dbReference type="Pfam" id="PF11250"/>
    </source>
</evidence>
<reference evidence="3" key="1">
    <citation type="journal article" date="2023" name="Nat. Commun.">
        <title>Diploid and tetraploid genomes of Acorus and the evolution of monocots.</title>
        <authorList>
            <person name="Ma L."/>
            <person name="Liu K.W."/>
            <person name="Li Z."/>
            <person name="Hsiao Y.Y."/>
            <person name="Qi Y."/>
            <person name="Fu T."/>
            <person name="Tang G.D."/>
            <person name="Zhang D."/>
            <person name="Sun W.H."/>
            <person name="Liu D.K."/>
            <person name="Li Y."/>
            <person name="Chen G.Z."/>
            <person name="Liu X.D."/>
            <person name="Liao X.Y."/>
            <person name="Jiang Y.T."/>
            <person name="Yu X."/>
            <person name="Hao Y."/>
            <person name="Huang J."/>
            <person name="Zhao X.W."/>
            <person name="Ke S."/>
            <person name="Chen Y.Y."/>
            <person name="Wu W.L."/>
            <person name="Hsu J.L."/>
            <person name="Lin Y.F."/>
            <person name="Huang M.D."/>
            <person name="Li C.Y."/>
            <person name="Huang L."/>
            <person name="Wang Z.W."/>
            <person name="Zhao X."/>
            <person name="Zhong W.Y."/>
            <person name="Peng D.H."/>
            <person name="Ahmad S."/>
            <person name="Lan S."/>
            <person name="Zhang J.S."/>
            <person name="Tsai W.C."/>
            <person name="Van de Peer Y."/>
            <person name="Liu Z.J."/>
        </authorList>
    </citation>
    <scope>NUCLEOTIDE SEQUENCE</scope>
    <source>
        <strain evidence="3">CP</strain>
    </source>
</reference>
<sequence>MRVAPTERSEPLGLQTLLITPPPFNRSRPFIVSPTRQVLLPPSIHIRREIEPESSDDDDEERWCRARGRKRDKRFPPPIPFLVRTADLKCRTPWILHRTYGDDGGRLVIRIVMDESRAYYFRVRRSKGRLTLRLVSLVRRPPPSPAVAAAMMMLSSSMPEGVVSEWGRLCKRAFESIERLRATE</sequence>
<comment type="similarity">
    <text evidence="1">Belongs to the fantastic four family.</text>
</comment>
<reference evidence="3" key="2">
    <citation type="submission" date="2023-06" db="EMBL/GenBank/DDBJ databases">
        <authorList>
            <person name="Ma L."/>
            <person name="Liu K.-W."/>
            <person name="Li Z."/>
            <person name="Hsiao Y.-Y."/>
            <person name="Qi Y."/>
            <person name="Fu T."/>
            <person name="Tang G."/>
            <person name="Zhang D."/>
            <person name="Sun W.-H."/>
            <person name="Liu D.-K."/>
            <person name="Li Y."/>
            <person name="Chen G.-Z."/>
            <person name="Liu X.-D."/>
            <person name="Liao X.-Y."/>
            <person name="Jiang Y.-T."/>
            <person name="Yu X."/>
            <person name="Hao Y."/>
            <person name="Huang J."/>
            <person name="Zhao X.-W."/>
            <person name="Ke S."/>
            <person name="Chen Y.-Y."/>
            <person name="Wu W.-L."/>
            <person name="Hsu J.-L."/>
            <person name="Lin Y.-F."/>
            <person name="Huang M.-D."/>
            <person name="Li C.-Y."/>
            <person name="Huang L."/>
            <person name="Wang Z.-W."/>
            <person name="Zhao X."/>
            <person name="Zhong W.-Y."/>
            <person name="Peng D.-H."/>
            <person name="Ahmad S."/>
            <person name="Lan S."/>
            <person name="Zhang J.-S."/>
            <person name="Tsai W.-C."/>
            <person name="Van De Peer Y."/>
            <person name="Liu Z.-J."/>
        </authorList>
    </citation>
    <scope>NUCLEOTIDE SEQUENCE</scope>
    <source>
        <strain evidence="3">CP</strain>
        <tissue evidence="3">Leaves</tissue>
    </source>
</reference>
<gene>
    <name evidence="3" type="ORF">QJS10_CPA06g00596</name>
</gene>
<dbReference type="EMBL" id="JAUJYO010000006">
    <property type="protein sequence ID" value="KAK1313352.1"/>
    <property type="molecule type" value="Genomic_DNA"/>
</dbReference>
<dbReference type="InterPro" id="IPR046431">
    <property type="entry name" value="FAF_dom"/>
</dbReference>
<evidence type="ECO:0000313" key="3">
    <source>
        <dbReference type="EMBL" id="KAK1313352.1"/>
    </source>
</evidence>
<proteinExistence type="inferred from homology"/>
<dbReference type="Proteomes" id="UP001180020">
    <property type="component" value="Unassembled WGS sequence"/>
</dbReference>
<name>A0AAV9EIT4_ACOCL</name>
<evidence type="ECO:0000313" key="4">
    <source>
        <dbReference type="Proteomes" id="UP001180020"/>
    </source>
</evidence>
<dbReference type="Pfam" id="PF11250">
    <property type="entry name" value="FAF"/>
    <property type="match status" value="1"/>
</dbReference>
<protein>
    <recommendedName>
        <fullName evidence="2">FAF domain-containing protein</fullName>
    </recommendedName>
</protein>